<dbReference type="Proteomes" id="UP000054279">
    <property type="component" value="Unassembled WGS sequence"/>
</dbReference>
<sequence length="902" mass="100337">MGSFFSLCRRTESDIESNVDNEPLLHGERGGLPPPRNPLDKLADVIAALNTGKLPSQDQINMAFRKLLKSEMFDINKRGRGYGPLSERGREVIGDLRELVEATLQFGLEKNDDDKLQDLVYQIRSIDDKLMTVDIDKDKNPELVEDMENLRDSIPSKKELDKDARRFTFSVFTLARLILTSQNFRYLLSDILLTFRSLVADVAGDVRSVAHTVEMKADQLEGAVRPEGNNEQEAKDTDWEDKAKHIGEDMKREIGKDAKADWTNLKGEAPDRTRKAAVDRMLKILNDAQRSPYYASALRVLVDLVHKYLKRLDTATTATLNISSEASSSTTSSPSTVIPATVAPDPHLSRAIEDFRTILERLASGYSISRFTAQFQKTCEEINNAAASSPTFKADLHRYFRDFEAALENALNNPAFASSANGRAVAEDLYDRGRRLMHSNGPWVREADKTLDELDIFVQCFVTDKTTQRIVRAFDKLGTHFASLFKMALGAAVGKQRAFRQELKADLLGWVLPRVLRLLKTLPIPRVEVKTDDIEAVLEGMVWEADASFVPDHVVVQNWSEIRLEASAAAPEPTSPLSTSASSPTVQTATRTHIHLDGLRIGAHDIGYYMQYYGLCGLGWEDSGFMSVEVGRPGKAGEGVSIDLDLETSAQTDDGTISDSAFQVNNVKVAVPGLHFSFDESRHWILNKLLVQPLSAPIVQYVLSGVLESQIRRALEYINATIVEVRREAHRRVDWNIARTNNEPPTLEDYWNALCFVISSGVSLTEEEDTEMDVDYEDTVIESGTKVTMQGIVHESQVFESGIVTTPEPPESETIIAVGVGPQILPDRNPPNKDSVKTLREETVDAVRELGHAAGRAKDVGLEAVDDAAKIKNNAETAVRRKQVGEGLERRTKGWRSGAFEL</sequence>
<gene>
    <name evidence="3" type="ORF">M422DRAFT_172796</name>
</gene>
<dbReference type="OrthoDB" id="5407957at2759"/>
<evidence type="ECO:0000256" key="1">
    <source>
        <dbReference type="SAM" id="MobiDB-lite"/>
    </source>
</evidence>
<dbReference type="PANTHER" id="PTHR31138:SF1">
    <property type="entry name" value="PDZ DOMAIN-CONTAINING PROTEIN"/>
    <property type="match status" value="1"/>
</dbReference>
<dbReference type="InterPro" id="IPR045967">
    <property type="entry name" value="HAM1-like_N"/>
</dbReference>
<feature type="domain" description="HAM1-like N-terminal" evidence="2">
    <location>
        <begin position="229"/>
        <end position="651"/>
    </location>
</feature>
<keyword evidence="4" id="KW-1185">Reference proteome</keyword>
<proteinExistence type="predicted"/>
<dbReference type="AlphaFoldDB" id="A0A0C9VRZ3"/>
<organism evidence="3 4">
    <name type="scientific">Sphaerobolus stellatus (strain SS14)</name>
    <dbReference type="NCBI Taxonomy" id="990650"/>
    <lineage>
        <taxon>Eukaryota</taxon>
        <taxon>Fungi</taxon>
        <taxon>Dikarya</taxon>
        <taxon>Basidiomycota</taxon>
        <taxon>Agaricomycotina</taxon>
        <taxon>Agaricomycetes</taxon>
        <taxon>Phallomycetidae</taxon>
        <taxon>Geastrales</taxon>
        <taxon>Sphaerobolaceae</taxon>
        <taxon>Sphaerobolus</taxon>
    </lineage>
</organism>
<evidence type="ECO:0000259" key="2">
    <source>
        <dbReference type="Pfam" id="PF19343"/>
    </source>
</evidence>
<protein>
    <recommendedName>
        <fullName evidence="2">HAM1-like N-terminal domain-containing protein</fullName>
    </recommendedName>
</protein>
<accession>A0A0C9VRZ3</accession>
<dbReference type="PANTHER" id="PTHR31138">
    <property type="entry name" value="CHROMOSOME 19, WHOLE GENOME SHOTGUN SEQUENCE"/>
    <property type="match status" value="1"/>
</dbReference>
<dbReference type="Pfam" id="PF19343">
    <property type="entry name" value="HAM1_N"/>
    <property type="match status" value="1"/>
</dbReference>
<name>A0A0C9VRZ3_SPHS4</name>
<reference evidence="3 4" key="1">
    <citation type="submission" date="2014-06" db="EMBL/GenBank/DDBJ databases">
        <title>Evolutionary Origins and Diversification of the Mycorrhizal Mutualists.</title>
        <authorList>
            <consortium name="DOE Joint Genome Institute"/>
            <consortium name="Mycorrhizal Genomics Consortium"/>
            <person name="Kohler A."/>
            <person name="Kuo A."/>
            <person name="Nagy L.G."/>
            <person name="Floudas D."/>
            <person name="Copeland A."/>
            <person name="Barry K.W."/>
            <person name="Cichocki N."/>
            <person name="Veneault-Fourrey C."/>
            <person name="LaButti K."/>
            <person name="Lindquist E.A."/>
            <person name="Lipzen A."/>
            <person name="Lundell T."/>
            <person name="Morin E."/>
            <person name="Murat C."/>
            <person name="Riley R."/>
            <person name="Ohm R."/>
            <person name="Sun H."/>
            <person name="Tunlid A."/>
            <person name="Henrissat B."/>
            <person name="Grigoriev I.V."/>
            <person name="Hibbett D.S."/>
            <person name="Martin F."/>
        </authorList>
    </citation>
    <scope>NUCLEOTIDE SEQUENCE [LARGE SCALE GENOMIC DNA]</scope>
    <source>
        <strain evidence="3 4">SS14</strain>
    </source>
</reference>
<dbReference type="EMBL" id="KN837139">
    <property type="protein sequence ID" value="KIJ41155.1"/>
    <property type="molecule type" value="Genomic_DNA"/>
</dbReference>
<evidence type="ECO:0000313" key="4">
    <source>
        <dbReference type="Proteomes" id="UP000054279"/>
    </source>
</evidence>
<feature type="region of interest" description="Disordered" evidence="1">
    <location>
        <begin position="323"/>
        <end position="342"/>
    </location>
</feature>
<evidence type="ECO:0000313" key="3">
    <source>
        <dbReference type="EMBL" id="KIJ41155.1"/>
    </source>
</evidence>
<dbReference type="HOGENOM" id="CLU_017363_0_0_1"/>